<feature type="region of interest" description="Disordered" evidence="1">
    <location>
        <begin position="132"/>
        <end position="156"/>
    </location>
</feature>
<evidence type="ECO:0000313" key="4">
    <source>
        <dbReference type="Proteomes" id="UP001596408"/>
    </source>
</evidence>
<evidence type="ECO:0000256" key="1">
    <source>
        <dbReference type="SAM" id="MobiDB-lite"/>
    </source>
</evidence>
<dbReference type="Gene3D" id="3.10.180.10">
    <property type="entry name" value="2,3-Dihydroxybiphenyl 1,2-Dioxygenase, domain 1"/>
    <property type="match status" value="2"/>
</dbReference>
<dbReference type="PANTHER" id="PTHR36110:SF2">
    <property type="entry name" value="RING-CLEAVING DIOXYGENASE MHQE-RELATED"/>
    <property type="match status" value="1"/>
</dbReference>
<evidence type="ECO:0000259" key="2">
    <source>
        <dbReference type="PROSITE" id="PS51819"/>
    </source>
</evidence>
<keyword evidence="4" id="KW-1185">Reference proteome</keyword>
<dbReference type="EMBL" id="JBHSXH010000009">
    <property type="protein sequence ID" value="MFC6823828.1"/>
    <property type="molecule type" value="Genomic_DNA"/>
</dbReference>
<dbReference type="InterPro" id="IPR037523">
    <property type="entry name" value="VOC_core"/>
</dbReference>
<dbReference type="SUPFAM" id="SSF54593">
    <property type="entry name" value="Glyoxalase/Bleomycin resistance protein/Dihydroxybiphenyl dioxygenase"/>
    <property type="match status" value="1"/>
</dbReference>
<dbReference type="InterPro" id="IPR029068">
    <property type="entry name" value="Glyas_Bleomycin-R_OHBP_Dase"/>
</dbReference>
<sequence>MLSDTPGVHHVSVVTGDPQRTVDFYTEVLGLRFVLRTVNFEDKFVYHLYFGDSEGRPGTVLTTFAYPADVEGRSGRPGIPSVQFAVPPGSLGAWADRLAERDIDSEGPSERFGERLLSLSDPDGTRIELVEDDAGGIGGGDDAENGSDGGDSWTGSVPADAAVRGVRGVSVRSTSPYVTASLLQTFGFELVAEAEDAVRYRLPAGRESVVDLRLDDAPYGREGRGSIHHVAFGVGGEAELHEWRELLADRDFDVSRVKDRNFFHSLYVRDPGGMLFELATERPGLGVNATDDAPGASLRLPSWLEEDREMIQSQLPTLTSPEENR</sequence>
<proteinExistence type="predicted"/>
<evidence type="ECO:0000313" key="3">
    <source>
        <dbReference type="EMBL" id="MFC6823828.1"/>
    </source>
</evidence>
<gene>
    <name evidence="3" type="ORF">ACFQEV_02295</name>
</gene>
<feature type="domain" description="VOC" evidence="2">
    <location>
        <begin position="165"/>
        <end position="281"/>
    </location>
</feature>
<dbReference type="AlphaFoldDB" id="A0ABD5TX30"/>
<reference evidence="3 4" key="1">
    <citation type="journal article" date="2019" name="Int. J. Syst. Evol. Microbiol.">
        <title>The Global Catalogue of Microorganisms (GCM) 10K type strain sequencing project: providing services to taxonomists for standard genome sequencing and annotation.</title>
        <authorList>
            <consortium name="The Broad Institute Genomics Platform"/>
            <consortium name="The Broad Institute Genome Sequencing Center for Infectious Disease"/>
            <person name="Wu L."/>
            <person name="Ma J."/>
        </authorList>
    </citation>
    <scope>NUCLEOTIDE SEQUENCE [LARGE SCALE GENOMIC DNA]</scope>
    <source>
        <strain evidence="3 4">YIM 94188</strain>
    </source>
</reference>
<dbReference type="PANTHER" id="PTHR36110">
    <property type="entry name" value="RING-CLEAVING DIOXYGENASE MHQE-RELATED"/>
    <property type="match status" value="1"/>
</dbReference>
<dbReference type="RefSeq" id="WP_379692338.1">
    <property type="nucleotide sequence ID" value="NZ_JBHSXH010000009.1"/>
</dbReference>
<name>A0ABD5TX30_9EURY</name>
<accession>A0ABD5TX30</accession>
<dbReference type="InterPro" id="IPR052537">
    <property type="entry name" value="Extradiol_RC_dioxygenase"/>
</dbReference>
<dbReference type="Proteomes" id="UP001596408">
    <property type="component" value="Unassembled WGS sequence"/>
</dbReference>
<dbReference type="Pfam" id="PF00903">
    <property type="entry name" value="Glyoxalase"/>
    <property type="match status" value="2"/>
</dbReference>
<protein>
    <submittedName>
        <fullName evidence="3">VOC family protein</fullName>
    </submittedName>
</protein>
<comment type="caution">
    <text evidence="3">The sequence shown here is derived from an EMBL/GenBank/DDBJ whole genome shotgun (WGS) entry which is preliminary data.</text>
</comment>
<organism evidence="3 4">
    <name type="scientific">Halopelagius fulvigenes</name>
    <dbReference type="NCBI Taxonomy" id="1198324"/>
    <lineage>
        <taxon>Archaea</taxon>
        <taxon>Methanobacteriati</taxon>
        <taxon>Methanobacteriota</taxon>
        <taxon>Stenosarchaea group</taxon>
        <taxon>Halobacteria</taxon>
        <taxon>Halobacteriales</taxon>
        <taxon>Haloferacaceae</taxon>
    </lineage>
</organism>
<dbReference type="PROSITE" id="PS51819">
    <property type="entry name" value="VOC"/>
    <property type="match status" value="2"/>
</dbReference>
<dbReference type="InterPro" id="IPR004360">
    <property type="entry name" value="Glyas_Fos-R_dOase_dom"/>
</dbReference>
<feature type="domain" description="VOC" evidence="2">
    <location>
        <begin position="7"/>
        <end position="132"/>
    </location>
</feature>